<evidence type="ECO:0000313" key="2">
    <source>
        <dbReference type="Proteomes" id="UP000050525"/>
    </source>
</evidence>
<organism evidence="1 2">
    <name type="scientific">Alligator mississippiensis</name>
    <name type="common">American alligator</name>
    <dbReference type="NCBI Taxonomy" id="8496"/>
    <lineage>
        <taxon>Eukaryota</taxon>
        <taxon>Metazoa</taxon>
        <taxon>Chordata</taxon>
        <taxon>Craniata</taxon>
        <taxon>Vertebrata</taxon>
        <taxon>Euteleostomi</taxon>
        <taxon>Archelosauria</taxon>
        <taxon>Archosauria</taxon>
        <taxon>Crocodylia</taxon>
        <taxon>Alligatoridae</taxon>
        <taxon>Alligatorinae</taxon>
        <taxon>Alligator</taxon>
    </lineage>
</organism>
<accession>A0A151PCS1</accession>
<protein>
    <submittedName>
        <fullName evidence="1">Uncharacterized protein</fullName>
    </submittedName>
</protein>
<keyword evidence="2" id="KW-1185">Reference proteome</keyword>
<proteinExistence type="predicted"/>
<gene>
    <name evidence="1" type="ORF">Y1Q_0014482</name>
</gene>
<dbReference type="AlphaFoldDB" id="A0A151PCS1"/>
<sequence>MPFYEELSHFLVKDRAIETLHTYSTTQGQKESLAGNLGKEEVYGVPAVVDNTLQDNREVAIVVDEHLDSLDLAGDVDVYAIHSPHVFGEAYAAEAGDHLLQVDEVDEEID</sequence>
<dbReference type="EMBL" id="AKHW03000487">
    <property type="protein sequence ID" value="KYO46907.1"/>
    <property type="molecule type" value="Genomic_DNA"/>
</dbReference>
<evidence type="ECO:0000313" key="1">
    <source>
        <dbReference type="EMBL" id="KYO46907.1"/>
    </source>
</evidence>
<comment type="caution">
    <text evidence="1">The sequence shown here is derived from an EMBL/GenBank/DDBJ whole genome shotgun (WGS) entry which is preliminary data.</text>
</comment>
<reference evidence="1 2" key="1">
    <citation type="journal article" date="2012" name="Genome Biol.">
        <title>Sequencing three crocodilian genomes to illuminate the evolution of archosaurs and amniotes.</title>
        <authorList>
            <person name="St John J.A."/>
            <person name="Braun E.L."/>
            <person name="Isberg S.R."/>
            <person name="Miles L.G."/>
            <person name="Chong A.Y."/>
            <person name="Gongora J."/>
            <person name="Dalzell P."/>
            <person name="Moran C."/>
            <person name="Bed'hom B."/>
            <person name="Abzhanov A."/>
            <person name="Burgess S.C."/>
            <person name="Cooksey A.M."/>
            <person name="Castoe T.A."/>
            <person name="Crawford N.G."/>
            <person name="Densmore L.D."/>
            <person name="Drew J.C."/>
            <person name="Edwards S.V."/>
            <person name="Faircloth B.C."/>
            <person name="Fujita M.K."/>
            <person name="Greenwold M.J."/>
            <person name="Hoffmann F.G."/>
            <person name="Howard J.M."/>
            <person name="Iguchi T."/>
            <person name="Janes D.E."/>
            <person name="Khan S.Y."/>
            <person name="Kohno S."/>
            <person name="de Koning A.J."/>
            <person name="Lance S.L."/>
            <person name="McCarthy F.M."/>
            <person name="McCormack J.E."/>
            <person name="Merchant M.E."/>
            <person name="Peterson D.G."/>
            <person name="Pollock D.D."/>
            <person name="Pourmand N."/>
            <person name="Raney B.J."/>
            <person name="Roessler K.A."/>
            <person name="Sanford J.R."/>
            <person name="Sawyer R.H."/>
            <person name="Schmidt C.J."/>
            <person name="Triplett E.W."/>
            <person name="Tuberville T.D."/>
            <person name="Venegas-Anaya M."/>
            <person name="Howard J.T."/>
            <person name="Jarvis E.D."/>
            <person name="Guillette L.J.Jr."/>
            <person name="Glenn T.C."/>
            <person name="Green R.E."/>
            <person name="Ray D.A."/>
        </authorList>
    </citation>
    <scope>NUCLEOTIDE SEQUENCE [LARGE SCALE GENOMIC DNA]</scope>
    <source>
        <strain evidence="1">KSC_2009_1</strain>
    </source>
</reference>
<dbReference type="Proteomes" id="UP000050525">
    <property type="component" value="Unassembled WGS sequence"/>
</dbReference>
<name>A0A151PCS1_ALLMI</name>